<name>A0A166KIU6_9AGAM</name>
<keyword evidence="2" id="KW-1185">Reference proteome</keyword>
<organism evidence="1 2">
    <name type="scientific">Athelia psychrophila</name>
    <dbReference type="NCBI Taxonomy" id="1759441"/>
    <lineage>
        <taxon>Eukaryota</taxon>
        <taxon>Fungi</taxon>
        <taxon>Dikarya</taxon>
        <taxon>Basidiomycota</taxon>
        <taxon>Agaricomycotina</taxon>
        <taxon>Agaricomycetes</taxon>
        <taxon>Agaricomycetidae</taxon>
        <taxon>Atheliales</taxon>
        <taxon>Atheliaceae</taxon>
        <taxon>Athelia</taxon>
    </lineage>
</organism>
<evidence type="ECO:0000313" key="2">
    <source>
        <dbReference type="Proteomes" id="UP000076532"/>
    </source>
</evidence>
<accession>A0A166KIU6</accession>
<dbReference type="EMBL" id="KV417543">
    <property type="protein sequence ID" value="KZP21950.1"/>
    <property type="molecule type" value="Genomic_DNA"/>
</dbReference>
<protein>
    <recommendedName>
        <fullName evidence="3">Arrestin-like N-terminal domain-containing protein</fullName>
    </recommendedName>
</protein>
<dbReference type="OrthoDB" id="3252135at2759"/>
<dbReference type="AlphaFoldDB" id="A0A166KIU6"/>
<evidence type="ECO:0000313" key="1">
    <source>
        <dbReference type="EMBL" id="KZP21950.1"/>
    </source>
</evidence>
<sequence>MHASAYAAFNAPTSTSQSAYFAPESDHDAPPYSAQPALDERILDRTRSPYHSEPTGTVVRADEHLTLTLNAQVDDAEVPSYTQHGLVRGEVVPVCPAGIESISIKLEGHLEMTLGGISRPVSTRFFNLKRVLWTAPDSNFFAAPPCPRRLDFLMKIPASYRGRNLKEYALPPSSEIALLDAGGRACSVRCKYTLSVGVEKTPRFILSKRKKFPVDVKYDPQNLPPRPLMPLHIPFSETPQTMMPAWRVIIAPMQTRYKSGIEPVQCQLYIPSTPIFGTSSPIAFHVKLIGPVPSLRSLCAPGTATATPRPLVRVRILRHIHINSHGNNIRRVIAIGEGKLCALPPKEDEDTLLWDGIMKCNQDAKVGGFTVDDMLDIRDFMVINVYPPSSQSSPLVELEHMHPIRLVNDRWRLHP</sequence>
<reference evidence="1 2" key="1">
    <citation type="journal article" date="2016" name="Mol. Biol. Evol.">
        <title>Comparative Genomics of Early-Diverging Mushroom-Forming Fungi Provides Insights into the Origins of Lignocellulose Decay Capabilities.</title>
        <authorList>
            <person name="Nagy L.G."/>
            <person name="Riley R."/>
            <person name="Tritt A."/>
            <person name="Adam C."/>
            <person name="Daum C."/>
            <person name="Floudas D."/>
            <person name="Sun H."/>
            <person name="Yadav J.S."/>
            <person name="Pangilinan J."/>
            <person name="Larsson K.H."/>
            <person name="Matsuura K."/>
            <person name="Barry K."/>
            <person name="Labutti K."/>
            <person name="Kuo R."/>
            <person name="Ohm R.A."/>
            <person name="Bhattacharya S.S."/>
            <person name="Shirouzu T."/>
            <person name="Yoshinaga Y."/>
            <person name="Martin F.M."/>
            <person name="Grigoriev I.V."/>
            <person name="Hibbett D.S."/>
        </authorList>
    </citation>
    <scope>NUCLEOTIDE SEQUENCE [LARGE SCALE GENOMIC DNA]</scope>
    <source>
        <strain evidence="1 2">CBS 109695</strain>
    </source>
</reference>
<dbReference type="STRING" id="436010.A0A166KIU6"/>
<evidence type="ECO:0008006" key="3">
    <source>
        <dbReference type="Google" id="ProtNLM"/>
    </source>
</evidence>
<dbReference type="Proteomes" id="UP000076532">
    <property type="component" value="Unassembled WGS sequence"/>
</dbReference>
<gene>
    <name evidence="1" type="ORF">FIBSPDRAFT_739703</name>
</gene>
<proteinExistence type="predicted"/>